<keyword evidence="5 13" id="KW-0963">Cytoplasm</keyword>
<evidence type="ECO:0000313" key="16">
    <source>
        <dbReference type="EMBL" id="MBI1622824.1"/>
    </source>
</evidence>
<dbReference type="InterPro" id="IPR003141">
    <property type="entry name" value="Pol/His_phosphatase_N"/>
</dbReference>
<dbReference type="Gene3D" id="3.20.20.140">
    <property type="entry name" value="Metal-dependent hydrolases"/>
    <property type="match status" value="1"/>
</dbReference>
<evidence type="ECO:0000256" key="11">
    <source>
        <dbReference type="ARBA" id="ARBA00023204"/>
    </source>
</evidence>
<keyword evidence="10 13" id="KW-0239">DNA-directed DNA polymerase</keyword>
<evidence type="ECO:0000256" key="6">
    <source>
        <dbReference type="ARBA" id="ARBA00022679"/>
    </source>
</evidence>
<evidence type="ECO:0000256" key="9">
    <source>
        <dbReference type="ARBA" id="ARBA00022763"/>
    </source>
</evidence>
<feature type="domain" description="Polymerase/histidinol phosphatase N-terminal" evidence="15">
    <location>
        <begin position="10"/>
        <end position="77"/>
    </location>
</feature>
<protein>
    <recommendedName>
        <fullName evidence="4 13">Error-prone DNA polymerase</fullName>
        <ecNumber evidence="3 13">2.7.7.7</ecNumber>
    </recommendedName>
</protein>
<proteinExistence type="inferred from homology"/>
<dbReference type="EMBL" id="JADGMQ010000024">
    <property type="protein sequence ID" value="MBI1622824.1"/>
    <property type="molecule type" value="Genomic_DNA"/>
</dbReference>
<dbReference type="PANTHER" id="PTHR32294:SF4">
    <property type="entry name" value="ERROR-PRONE DNA POLYMERASE"/>
    <property type="match status" value="1"/>
</dbReference>
<dbReference type="SMART" id="SM00481">
    <property type="entry name" value="POLIIIAc"/>
    <property type="match status" value="1"/>
</dbReference>
<dbReference type="InterPro" id="IPR023073">
    <property type="entry name" value="DnaE2"/>
</dbReference>
<dbReference type="Pfam" id="PF14579">
    <property type="entry name" value="HHH_6"/>
    <property type="match status" value="1"/>
</dbReference>
<reference evidence="16 17" key="1">
    <citation type="submission" date="2020-10" db="EMBL/GenBank/DDBJ databases">
        <title>Aquamicrobium zhengzhouensis sp. nov., a exopolysaccharide producing bacterium isolated from farmland soil.</title>
        <authorList>
            <person name="Wang X."/>
        </authorList>
    </citation>
    <scope>NUCLEOTIDE SEQUENCE [LARGE SCALE GENOMIC DNA]</scope>
    <source>
        <strain evidence="17">cd-1</strain>
    </source>
</reference>
<keyword evidence="7 13" id="KW-0548">Nucleotidyltransferase</keyword>
<dbReference type="Proteomes" id="UP000601789">
    <property type="component" value="Unassembled WGS sequence"/>
</dbReference>
<evidence type="ECO:0000256" key="13">
    <source>
        <dbReference type="HAMAP-Rule" id="MF_01902"/>
    </source>
</evidence>
<gene>
    <name evidence="13" type="primary">dnaE2</name>
    <name evidence="16" type="ORF">IOD40_19415</name>
</gene>
<dbReference type="Pfam" id="PF07733">
    <property type="entry name" value="DNA_pol3_alpha"/>
    <property type="match status" value="1"/>
</dbReference>
<accession>A0ABS0SIS1</accession>
<evidence type="ECO:0000256" key="3">
    <source>
        <dbReference type="ARBA" id="ARBA00012417"/>
    </source>
</evidence>
<dbReference type="PANTHER" id="PTHR32294">
    <property type="entry name" value="DNA POLYMERASE III SUBUNIT ALPHA"/>
    <property type="match status" value="1"/>
</dbReference>
<keyword evidence="8 13" id="KW-0235">DNA replication</keyword>
<evidence type="ECO:0000256" key="8">
    <source>
        <dbReference type="ARBA" id="ARBA00022705"/>
    </source>
</evidence>
<evidence type="ECO:0000256" key="2">
    <source>
        <dbReference type="ARBA" id="ARBA00007391"/>
    </source>
</evidence>
<evidence type="ECO:0000313" key="17">
    <source>
        <dbReference type="Proteomes" id="UP000601789"/>
    </source>
</evidence>
<organism evidence="16 17">
    <name type="scientific">Aquamicrobium zhengzhouense</name>
    <dbReference type="NCBI Taxonomy" id="2781738"/>
    <lineage>
        <taxon>Bacteria</taxon>
        <taxon>Pseudomonadati</taxon>
        <taxon>Pseudomonadota</taxon>
        <taxon>Alphaproteobacteria</taxon>
        <taxon>Hyphomicrobiales</taxon>
        <taxon>Phyllobacteriaceae</taxon>
        <taxon>Aquamicrobium</taxon>
    </lineage>
</organism>
<comment type="caution">
    <text evidence="16">The sequence shown here is derived from an EMBL/GenBank/DDBJ whole genome shotgun (WGS) entry which is preliminary data.</text>
</comment>
<evidence type="ECO:0000256" key="10">
    <source>
        <dbReference type="ARBA" id="ARBA00022932"/>
    </source>
</evidence>
<evidence type="ECO:0000256" key="5">
    <source>
        <dbReference type="ARBA" id="ARBA00022490"/>
    </source>
</evidence>
<dbReference type="Pfam" id="PF17657">
    <property type="entry name" value="DNA_pol3_finger"/>
    <property type="match status" value="1"/>
</dbReference>
<dbReference type="InterPro" id="IPR029460">
    <property type="entry name" value="DNAPol_HHH"/>
</dbReference>
<sequence length="1099" mass="123786">MNIEVKTAYAEFAVQSNFSFLRAASRPEELVIAAKLYGYRALGLADRNTVSGVVRAWSKAKVEGLNFHPGCRLVFADGGPEVLAYPGDRAAWGRLCRMLTIANERGEKGTPDLRQEDFFEWADGMSLAVIPDLETPADDILAFLTRTKNRFKNAVWLGHAPHYQGDDRWRLEQAAALAQASGVPLMAVNDVLYHDAERRSLLDVVTAIRLNTPVGEVGHALSVHAERHMKPVAEMARLFRRYPQALSESIRFAQTLTFSLGDLRHFYPDETTKNPQAELERLTWEGALKRYPGGLPEKIRRSIVSELQLIAQLGYAPYFLTVYDIVRFAREERGILCQGRGSAANSTVCFCLHITEVDPNIHDLLFERFMSVERHEPPDIDVDFEHERRDEVMAYIYEKYTGSRTALAAAVTSYRGRSALREVAKAFGLSQDAQGALSGAVWGWSKDVGEDEARAGGLSTSDPVTAHIMGHANDLLEFPRHLSQHVGGFIITQDRLDEFVPIIRSGMEERRMVEWDKNDLDATGILKVDILALGMLSCLRRCFDLLEAQYSHHWPRRLELTDLHRDQRSEVYDMICRADTIGVFQIESRAQMSMLPRLQPRKFYDLVIEVAIVRPGPIQGDMVHPYLRRREGKEKVEYHGKALERILKRTLGVPLFQEQVMQIAIDVGGFSAAEADQLRRSMATFQRTGRVAMYKERMVKAMIAKGYPEEFAYRCFKQIEGFGEYGFPESHAASFALLVYASSWFKTFYPDIFCAAILNSQPMGFYGPGQLVRDARDHGIEVRPVDVNFSQWDATLEQSRFDPQRIAPRHREMAQTIRSSHAVRLGFKQLKGLSEADLKRLTDKRGDGYASVRDLWLRTGLSAAVIERLAEADAFRSMGLDRRAALWAARALDRKQAAEGLPLFDRPDVELPDREPQTKLPTMPLSEHVIRDYRTQSFSLKAHPVSFLRGELGRENIVPNGQLVTINNGRRVSVVGVVLIRQRPGSAKGVIFMTIEDETGTANIIVWPKVFEAFRPIVLGARLVRVTGKLQSASGVIHVVCDKIEDISVRLEKLSEAAQGVDFRAPTDETKRPVIEDRRGSHPAPGSTTSAMPKGRNFH</sequence>
<evidence type="ECO:0000256" key="7">
    <source>
        <dbReference type="ARBA" id="ARBA00022695"/>
    </source>
</evidence>
<dbReference type="Pfam" id="PF01336">
    <property type="entry name" value="tRNA_anti-codon"/>
    <property type="match status" value="1"/>
</dbReference>
<keyword evidence="6 13" id="KW-0808">Transferase</keyword>
<keyword evidence="9 13" id="KW-0227">DNA damage</keyword>
<comment type="similarity">
    <text evidence="2 13">Belongs to the DNA polymerase type-C family. DnaE2 subfamily.</text>
</comment>
<evidence type="ECO:0000259" key="15">
    <source>
        <dbReference type="SMART" id="SM00481"/>
    </source>
</evidence>
<dbReference type="InterPro" id="IPR004805">
    <property type="entry name" value="DnaE2/DnaE/PolC"/>
</dbReference>
<dbReference type="HAMAP" id="MF_01902">
    <property type="entry name" value="DNApol_error_prone"/>
    <property type="match status" value="1"/>
</dbReference>
<dbReference type="InterPro" id="IPR004365">
    <property type="entry name" value="NA-bd_OB_tRNA"/>
</dbReference>
<name>A0ABS0SIS1_9HYPH</name>
<dbReference type="EC" id="2.7.7.7" evidence="3 13"/>
<dbReference type="CDD" id="cd04485">
    <property type="entry name" value="DnaE_OBF"/>
    <property type="match status" value="1"/>
</dbReference>
<evidence type="ECO:0000256" key="12">
    <source>
        <dbReference type="ARBA" id="ARBA00049244"/>
    </source>
</evidence>
<evidence type="ECO:0000256" key="4">
    <source>
        <dbReference type="ARBA" id="ARBA00017273"/>
    </source>
</evidence>
<feature type="region of interest" description="Disordered" evidence="14">
    <location>
        <begin position="1062"/>
        <end position="1099"/>
    </location>
</feature>
<dbReference type="Pfam" id="PF02811">
    <property type="entry name" value="PHP"/>
    <property type="match status" value="1"/>
</dbReference>
<dbReference type="Gene3D" id="1.10.150.870">
    <property type="match status" value="1"/>
</dbReference>
<comment type="subcellular location">
    <subcellularLocation>
        <location evidence="1 13">Cytoplasm</location>
    </subcellularLocation>
</comment>
<dbReference type="RefSeq" id="WP_198478361.1">
    <property type="nucleotide sequence ID" value="NZ_JADGMQ010000024.1"/>
</dbReference>
<dbReference type="NCBIfam" id="NF004225">
    <property type="entry name" value="PRK05672.1"/>
    <property type="match status" value="1"/>
</dbReference>
<dbReference type="NCBIfam" id="TIGR00594">
    <property type="entry name" value="polc"/>
    <property type="match status" value="1"/>
</dbReference>
<comment type="function">
    <text evidence="13">DNA polymerase involved in damage-induced mutagenesis and translesion synthesis (TLS). It is not the major replicative DNA polymerase.</text>
</comment>
<dbReference type="InterPro" id="IPR004013">
    <property type="entry name" value="PHP_dom"/>
</dbReference>
<dbReference type="InterPro" id="IPR040982">
    <property type="entry name" value="DNA_pol3_finger"/>
</dbReference>
<comment type="catalytic activity">
    <reaction evidence="12 13">
        <text>DNA(n) + a 2'-deoxyribonucleoside 5'-triphosphate = DNA(n+1) + diphosphate</text>
        <dbReference type="Rhea" id="RHEA:22508"/>
        <dbReference type="Rhea" id="RHEA-COMP:17339"/>
        <dbReference type="Rhea" id="RHEA-COMP:17340"/>
        <dbReference type="ChEBI" id="CHEBI:33019"/>
        <dbReference type="ChEBI" id="CHEBI:61560"/>
        <dbReference type="ChEBI" id="CHEBI:173112"/>
        <dbReference type="EC" id="2.7.7.7"/>
    </reaction>
</comment>
<dbReference type="CDD" id="cd07434">
    <property type="entry name" value="PHP_PolIIIA_DnaE2"/>
    <property type="match status" value="1"/>
</dbReference>
<evidence type="ECO:0000256" key="14">
    <source>
        <dbReference type="SAM" id="MobiDB-lite"/>
    </source>
</evidence>
<keyword evidence="11 13" id="KW-0234">DNA repair</keyword>
<evidence type="ECO:0000256" key="1">
    <source>
        <dbReference type="ARBA" id="ARBA00004496"/>
    </source>
</evidence>
<dbReference type="GO" id="GO:0003887">
    <property type="term" value="F:DNA-directed DNA polymerase activity"/>
    <property type="evidence" value="ECO:0007669"/>
    <property type="project" value="UniProtKB-EC"/>
</dbReference>
<dbReference type="InterPro" id="IPR011708">
    <property type="entry name" value="DNA_pol3_alpha_NTPase_dom"/>
</dbReference>
<feature type="compositionally biased region" description="Basic and acidic residues" evidence="14">
    <location>
        <begin position="1065"/>
        <end position="1080"/>
    </location>
</feature>
<keyword evidence="17" id="KW-1185">Reference proteome</keyword>